<dbReference type="EMBL" id="JACHBR010000002">
    <property type="protein sequence ID" value="MBB5630122.1"/>
    <property type="molecule type" value="Genomic_DNA"/>
</dbReference>
<dbReference type="RefSeq" id="WP_184616629.1">
    <property type="nucleotide sequence ID" value="NZ_BOOS01000043.1"/>
</dbReference>
<evidence type="ECO:0000313" key="2">
    <source>
        <dbReference type="Proteomes" id="UP000588112"/>
    </source>
</evidence>
<gene>
    <name evidence="1" type="ORF">BJ981_005886</name>
</gene>
<name>A0A7W8ZA01_9ACTN</name>
<dbReference type="Proteomes" id="UP000588112">
    <property type="component" value="Unassembled WGS sequence"/>
</dbReference>
<keyword evidence="2" id="KW-1185">Reference proteome</keyword>
<organism evidence="1 2">
    <name type="scientific">Sphaerisporangium krabiense</name>
    <dbReference type="NCBI Taxonomy" id="763782"/>
    <lineage>
        <taxon>Bacteria</taxon>
        <taxon>Bacillati</taxon>
        <taxon>Actinomycetota</taxon>
        <taxon>Actinomycetes</taxon>
        <taxon>Streptosporangiales</taxon>
        <taxon>Streptosporangiaceae</taxon>
        <taxon>Sphaerisporangium</taxon>
    </lineage>
</organism>
<proteinExistence type="predicted"/>
<sequence length="99" mass="10872">MRLKPHQSGRISRQIPELGRLGVRVAEFLKQESDHLPFVVFQVLQHTGHADAGLGSDVAGAKPSGLQQQGVQAHTPIVTGCRTLNLRIEEARFDEGQRP</sequence>
<accession>A0A7W8ZA01</accession>
<dbReference type="AlphaFoldDB" id="A0A7W8ZA01"/>
<protein>
    <submittedName>
        <fullName evidence="1">Uncharacterized protein</fullName>
    </submittedName>
</protein>
<reference evidence="1 2" key="1">
    <citation type="submission" date="2020-08" db="EMBL/GenBank/DDBJ databases">
        <title>Sequencing the genomes of 1000 actinobacteria strains.</title>
        <authorList>
            <person name="Klenk H.-P."/>
        </authorList>
    </citation>
    <scope>NUCLEOTIDE SEQUENCE [LARGE SCALE GENOMIC DNA]</scope>
    <source>
        <strain evidence="1 2">DSM 45790</strain>
    </source>
</reference>
<evidence type="ECO:0000313" key="1">
    <source>
        <dbReference type="EMBL" id="MBB5630122.1"/>
    </source>
</evidence>
<comment type="caution">
    <text evidence="1">The sequence shown here is derived from an EMBL/GenBank/DDBJ whole genome shotgun (WGS) entry which is preliminary data.</text>
</comment>